<feature type="compositionally biased region" description="Basic and acidic residues" evidence="2">
    <location>
        <begin position="977"/>
        <end position="1003"/>
    </location>
</feature>
<organism evidence="3">
    <name type="scientific">Schistocephalus solidus</name>
    <name type="common">Tapeworm</name>
    <dbReference type="NCBI Taxonomy" id="70667"/>
    <lineage>
        <taxon>Eukaryota</taxon>
        <taxon>Metazoa</taxon>
        <taxon>Spiralia</taxon>
        <taxon>Lophotrochozoa</taxon>
        <taxon>Platyhelminthes</taxon>
        <taxon>Cestoda</taxon>
        <taxon>Eucestoda</taxon>
        <taxon>Diphyllobothriidea</taxon>
        <taxon>Diphyllobothriidae</taxon>
        <taxon>Schistocephalus</taxon>
    </lineage>
</organism>
<feature type="compositionally biased region" description="Basic and acidic residues" evidence="2">
    <location>
        <begin position="470"/>
        <end position="499"/>
    </location>
</feature>
<evidence type="ECO:0000313" key="3">
    <source>
        <dbReference type="EMBL" id="JAP57730.1"/>
    </source>
</evidence>
<feature type="compositionally biased region" description="Polar residues" evidence="2">
    <location>
        <begin position="505"/>
        <end position="518"/>
    </location>
</feature>
<feature type="region of interest" description="Disordered" evidence="2">
    <location>
        <begin position="60"/>
        <end position="89"/>
    </location>
</feature>
<dbReference type="InterPro" id="IPR002110">
    <property type="entry name" value="Ankyrin_rpt"/>
</dbReference>
<feature type="region of interest" description="Disordered" evidence="2">
    <location>
        <begin position="407"/>
        <end position="631"/>
    </location>
</feature>
<evidence type="ECO:0000256" key="1">
    <source>
        <dbReference type="PROSITE-ProRule" id="PRU00023"/>
    </source>
</evidence>
<feature type="compositionally biased region" description="Polar residues" evidence="2">
    <location>
        <begin position="262"/>
        <end position="275"/>
    </location>
</feature>
<feature type="region of interest" description="Disordered" evidence="2">
    <location>
        <begin position="664"/>
        <end position="716"/>
    </location>
</feature>
<dbReference type="SMART" id="SM00248">
    <property type="entry name" value="ANK"/>
    <property type="match status" value="3"/>
</dbReference>
<dbReference type="PROSITE" id="PS50297">
    <property type="entry name" value="ANK_REP_REGION"/>
    <property type="match status" value="2"/>
</dbReference>
<feature type="compositionally biased region" description="Low complexity" evidence="2">
    <location>
        <begin position="244"/>
        <end position="253"/>
    </location>
</feature>
<feature type="compositionally biased region" description="Polar residues" evidence="2">
    <location>
        <begin position="1073"/>
        <end position="1084"/>
    </location>
</feature>
<feature type="repeat" description="ANK" evidence="1">
    <location>
        <begin position="320"/>
        <end position="352"/>
    </location>
</feature>
<dbReference type="InterPro" id="IPR053210">
    <property type="entry name" value="ANKRD12"/>
</dbReference>
<feature type="compositionally biased region" description="Basic and acidic residues" evidence="2">
    <location>
        <begin position="587"/>
        <end position="610"/>
    </location>
</feature>
<feature type="compositionally biased region" description="Polar residues" evidence="2">
    <location>
        <begin position="1099"/>
        <end position="1112"/>
    </location>
</feature>
<dbReference type="PANTHER" id="PTHR24149">
    <property type="entry name" value="ANKYRIN REPEAT DOMAIN-CONTAINING PROTEIN 12"/>
    <property type="match status" value="1"/>
</dbReference>
<feature type="compositionally biased region" description="Basic and acidic residues" evidence="2">
    <location>
        <begin position="1017"/>
        <end position="1028"/>
    </location>
</feature>
<feature type="compositionally biased region" description="Low complexity" evidence="2">
    <location>
        <begin position="167"/>
        <end position="178"/>
    </location>
</feature>
<feature type="compositionally biased region" description="Low complexity" evidence="2">
    <location>
        <begin position="74"/>
        <end position="84"/>
    </location>
</feature>
<feature type="compositionally biased region" description="Polar residues" evidence="2">
    <location>
        <begin position="412"/>
        <end position="423"/>
    </location>
</feature>
<dbReference type="InterPro" id="IPR036770">
    <property type="entry name" value="Ankyrin_rpt-contain_sf"/>
</dbReference>
<accession>A0A0X3Q2L8</accession>
<evidence type="ECO:0000256" key="2">
    <source>
        <dbReference type="SAM" id="MobiDB-lite"/>
    </source>
</evidence>
<feature type="compositionally biased region" description="Polar residues" evidence="2">
    <location>
        <begin position="547"/>
        <end position="570"/>
    </location>
</feature>
<gene>
    <name evidence="3" type="primary">ANR12</name>
    <name evidence="3" type="ORF">TR91005</name>
</gene>
<feature type="compositionally biased region" description="Polar residues" evidence="2">
    <location>
        <begin position="667"/>
        <end position="699"/>
    </location>
</feature>
<feature type="compositionally biased region" description="Low complexity" evidence="2">
    <location>
        <begin position="700"/>
        <end position="716"/>
    </location>
</feature>
<dbReference type="PANTHER" id="PTHR24149:SF14">
    <property type="entry name" value="ANKYRIN REPEAT DOMAIN 12"/>
    <property type="match status" value="1"/>
</dbReference>
<feature type="region of interest" description="Disordered" evidence="2">
    <location>
        <begin position="824"/>
        <end position="1119"/>
    </location>
</feature>
<dbReference type="EMBL" id="GEEE01005495">
    <property type="protein sequence ID" value="JAP57730.1"/>
    <property type="molecule type" value="Transcribed_RNA"/>
</dbReference>
<name>A0A0X3Q2L8_SCHSO</name>
<feature type="compositionally biased region" description="Basic and acidic residues" evidence="2">
    <location>
        <begin position="60"/>
        <end position="73"/>
    </location>
</feature>
<sequence length="1376" mass="150122">FFPFFELLCYFLVKLRPKFLHFFDHPAYQNPATSILQQDIEIPSRTRFLKFWEMRRRAREEEAPPFKKRRDDSSPIQQHSSLSSKTRGHIPVSERQQFALLKQMENRELTSDRTTKQSSQWDTPSVPSSAGSPALYDRNNPDQEVSGKRSSSASTPRSLPASTRLEPTSSTSLPKSSSCRVTLTPTSSHGNSVSLFSTPPSFSAPPPSGYSMSPPLAASDPSPSSHGYQRHPHHPSFSASTDSQQQQQQLQQREQWEHKSRPTSTVMSADSSPSLTDRRSHPKQMPGHEAPLIKTAKKGDLEGIKILVKEGVDINEQDSSGRTALHECSSRNHSRVVAYLLRHNADPNLKAARGNTALHEAAQAGHVRVIRSLLRHGADPKISNGNGDRAIDLCPNEMSATILRQIEDSPESSHSNQPGTFTSKKQEPSSPPTTSSRSFTSHDGHQRLHHHHHHQSQSANDSNSRQRRASFVEERKDPGYRPKSEHLPTFEHSSRSEHAKHQKLTDSALTETNSSATTAAVGHRSNLPAVKVPGDGAHFHHHHHHQSSSTTGESNTNQGSHRARSSNSPKDQLPSGLSSQSSRRNSSVHEKAPEALEPHFGRSSTKKDPYAFDDEEQDLSPPLPHSTVGVCSAGNNGTLGTSVATTTASTTAVVTTTMTGAPVSLEGVTSSPITRRFPSASSVPVTPLPSIQVNAHSDQSGPSSVSPNSASSVGPPLKLRFAKEAGHYTLMEQQQLQEHMAEQQRGGRSVPLKSSPSGTPEVKETDSTKSSPTALPGHVQERMFPAALPATLSSYPLPASVTMGTSPAVGETVLTPLKSEGVVHLGSGPVNQSPDAHEAEFSQKLQGDDEDQDTRSQKVPPLRIKLAAGGSSDLGSCEHAVPNSVSTEEVSAPASDAVIKSDIKPESPAPSSLHGSESTESKKFETVVVTSTHTSTTSGSEPTSAFTVAKNAETSVSSSSRRRSAAAPTRTASRGQRLAEEGQSEPDKVHTPSDTEIKAEEPVNPRSSRTLRSHTAAQREREERDRQTDNAPIKKRKIRSKTGDSDAANSTNGSDSRDENGPDLPMTDHGADSCSSFDNTNNHGPSIGISSAKAEQNDGYESTANSAGSSGETGCDVSARTLSSSSSALRAFDDPLKPSPLAWGENPYDKAAALNKGLNELIGKLVELQPKEPTGYQDYLLVTREYLLTDRIPSHLAKRPCPVNVEGPFAELFEEQEDERYAQALKHESEREQLRLCAEQSVLRAQTRATIALANQPRPLSFCSVMALNGFTYLPPFKSSDHRDEESVRDRFNARILIGWLQDIKDNFQKEKRRLLCRQLHEAESLMMVQKLDWEVKLKELHMCDCRANVFDEILPQHVPLVEVPNDFPLFVHDPI</sequence>
<feature type="compositionally biased region" description="Low complexity" evidence="2">
    <location>
        <begin position="952"/>
        <end position="974"/>
    </location>
</feature>
<feature type="compositionally biased region" description="Low complexity" evidence="2">
    <location>
        <begin position="211"/>
        <end position="225"/>
    </location>
</feature>
<dbReference type="Pfam" id="PF12796">
    <property type="entry name" value="Ank_2"/>
    <property type="match status" value="1"/>
</dbReference>
<feature type="compositionally biased region" description="Polar residues" evidence="2">
    <location>
        <begin position="179"/>
        <end position="193"/>
    </location>
</feature>
<feature type="compositionally biased region" description="Polar residues" evidence="2">
    <location>
        <begin position="116"/>
        <end position="131"/>
    </location>
</feature>
<feature type="compositionally biased region" description="Low complexity" evidence="2">
    <location>
        <begin position="926"/>
        <end position="944"/>
    </location>
</feature>
<feature type="region of interest" description="Disordered" evidence="2">
    <location>
        <begin position="735"/>
        <end position="777"/>
    </location>
</feature>
<keyword evidence="1" id="KW-0040">ANK repeat</keyword>
<feature type="region of interest" description="Disordered" evidence="2">
    <location>
        <begin position="108"/>
        <end position="296"/>
    </location>
</feature>
<feature type="repeat" description="ANK" evidence="1">
    <location>
        <begin position="287"/>
        <end position="319"/>
    </location>
</feature>
<proteinExistence type="predicted"/>
<dbReference type="PROSITE" id="PS50088">
    <property type="entry name" value="ANK_REPEAT"/>
    <property type="match status" value="3"/>
</dbReference>
<dbReference type="SUPFAM" id="SSF48403">
    <property type="entry name" value="Ankyrin repeat"/>
    <property type="match status" value="1"/>
</dbReference>
<feature type="compositionally biased region" description="Polar residues" evidence="2">
    <location>
        <begin position="148"/>
        <end position="161"/>
    </location>
</feature>
<protein>
    <submittedName>
        <fullName evidence="3">Ankyrin repeat domain-containing protein 12</fullName>
    </submittedName>
</protein>
<feature type="compositionally biased region" description="Low complexity" evidence="2">
    <location>
        <begin position="572"/>
        <end position="585"/>
    </location>
</feature>
<reference evidence="3" key="1">
    <citation type="submission" date="2016-01" db="EMBL/GenBank/DDBJ databases">
        <title>Reference transcriptome for the parasite Schistocephalus solidus: insights into the molecular evolution of parasitism.</title>
        <authorList>
            <person name="Hebert F.O."/>
            <person name="Grambauer S."/>
            <person name="Barber I."/>
            <person name="Landry C.R."/>
            <person name="Aubin-Horth N."/>
        </authorList>
    </citation>
    <scope>NUCLEOTIDE SEQUENCE</scope>
</reference>
<dbReference type="GO" id="GO:0005654">
    <property type="term" value="C:nucleoplasm"/>
    <property type="evidence" value="ECO:0007669"/>
    <property type="project" value="TreeGrafter"/>
</dbReference>
<dbReference type="Gene3D" id="1.25.40.20">
    <property type="entry name" value="Ankyrin repeat-containing domain"/>
    <property type="match status" value="1"/>
</dbReference>
<feature type="repeat" description="ANK" evidence="1">
    <location>
        <begin position="353"/>
        <end position="385"/>
    </location>
</feature>
<feature type="non-terminal residue" evidence="3">
    <location>
        <position position="1"/>
    </location>
</feature>